<keyword evidence="3" id="KW-0472">Membrane</keyword>
<dbReference type="AlphaFoldDB" id="A0A4R8H8B3"/>
<evidence type="ECO:0000313" key="5">
    <source>
        <dbReference type="EMBL" id="TDX51040.1"/>
    </source>
</evidence>
<evidence type="ECO:0000256" key="3">
    <source>
        <dbReference type="SAM" id="Phobius"/>
    </source>
</evidence>
<name>A0A4R8H8B3_9FIRM</name>
<dbReference type="InterPro" id="IPR015050">
    <property type="entry name" value="BofC_C"/>
</dbReference>
<sequence length="266" mass="30673">MKSLFKLWVIPIFIGLIAGLTYISLDSSLNSDKLKQLETSPPTEKNYKNEDSNKDNSKIKEKMRTANNNIVDIIKKEEKKINRSLDKINNKKLLEGFEFIFNDLNQEIEEKKDTSLLIESLFDFNEGKLDFNQQTKAPLDSEKIIIEVKEDNLPKGKEKDIDAKQKKEIIDDLEMESIEIENKKDVNQEDKKKEIKNKIFLGVKDGYVAVYRGESLEENELEEIKKDIAVKNLSDKDKKELIKGIEVDGQEELLSILEGFRSADKG</sequence>
<evidence type="ECO:0000256" key="1">
    <source>
        <dbReference type="SAM" id="Coils"/>
    </source>
</evidence>
<accession>A0A4R8H8B3</accession>
<proteinExistence type="predicted"/>
<dbReference type="STRING" id="926561.GCA_000379025_00557"/>
<feature type="compositionally biased region" description="Basic and acidic residues" evidence="2">
    <location>
        <begin position="45"/>
        <end position="61"/>
    </location>
</feature>
<comment type="caution">
    <text evidence="5">The sequence shown here is derived from an EMBL/GenBank/DDBJ whole genome shotgun (WGS) entry which is preliminary data.</text>
</comment>
<gene>
    <name evidence="5" type="ORF">C7959_11615</name>
</gene>
<dbReference type="Pfam" id="PF08955">
    <property type="entry name" value="BofC_C"/>
    <property type="match status" value="1"/>
</dbReference>
<keyword evidence="1" id="KW-0175">Coiled coil</keyword>
<keyword evidence="3" id="KW-0812">Transmembrane</keyword>
<feature type="domain" description="Bypass of forespore C C-terminal" evidence="4">
    <location>
        <begin position="194"/>
        <end position="261"/>
    </location>
</feature>
<organism evidence="5 6">
    <name type="scientific">Orenia marismortui</name>
    <dbReference type="NCBI Taxonomy" id="46469"/>
    <lineage>
        <taxon>Bacteria</taxon>
        <taxon>Bacillati</taxon>
        <taxon>Bacillota</taxon>
        <taxon>Clostridia</taxon>
        <taxon>Halanaerobiales</taxon>
        <taxon>Halobacteroidaceae</taxon>
        <taxon>Orenia</taxon>
    </lineage>
</organism>
<feature type="coiled-coil region" evidence="1">
    <location>
        <begin position="163"/>
        <end position="190"/>
    </location>
</feature>
<feature type="transmembrane region" description="Helical" evidence="3">
    <location>
        <begin position="7"/>
        <end position="25"/>
    </location>
</feature>
<reference evidence="5 6" key="1">
    <citation type="submission" date="2019-03" db="EMBL/GenBank/DDBJ databases">
        <title>Subsurface microbial communities from deep shales in Ohio and West Virginia, USA.</title>
        <authorList>
            <person name="Wrighton K."/>
        </authorList>
    </citation>
    <scope>NUCLEOTIDE SEQUENCE [LARGE SCALE GENOMIC DNA]</scope>
    <source>
        <strain evidence="5 6">MSL 6dP</strain>
    </source>
</reference>
<dbReference type="Proteomes" id="UP000295832">
    <property type="component" value="Unassembled WGS sequence"/>
</dbReference>
<feature type="region of interest" description="Disordered" evidence="2">
    <location>
        <begin position="36"/>
        <end position="61"/>
    </location>
</feature>
<keyword evidence="6" id="KW-1185">Reference proteome</keyword>
<protein>
    <submittedName>
        <fullName evidence="5">BofC-like protein</fullName>
    </submittedName>
</protein>
<dbReference type="EMBL" id="SOEG01000016">
    <property type="protein sequence ID" value="TDX51040.1"/>
    <property type="molecule type" value="Genomic_DNA"/>
</dbReference>
<dbReference type="Gene3D" id="3.30.70.1740">
    <property type="entry name" value="Bypass-of-forespore C, C-terminal domain"/>
    <property type="match status" value="1"/>
</dbReference>
<evidence type="ECO:0000259" key="4">
    <source>
        <dbReference type="Pfam" id="PF08955"/>
    </source>
</evidence>
<evidence type="ECO:0000313" key="6">
    <source>
        <dbReference type="Proteomes" id="UP000295832"/>
    </source>
</evidence>
<keyword evidence="3" id="KW-1133">Transmembrane helix</keyword>
<dbReference type="InterPro" id="IPR038117">
    <property type="entry name" value="BofC_C_sf"/>
</dbReference>
<evidence type="ECO:0000256" key="2">
    <source>
        <dbReference type="SAM" id="MobiDB-lite"/>
    </source>
</evidence>
<dbReference type="RefSeq" id="WP_134117077.1">
    <property type="nucleotide sequence ID" value="NZ_SOEG01000016.1"/>
</dbReference>